<name>A0ABV3N7V9_9GAMM</name>
<dbReference type="Pfam" id="PF03889">
    <property type="entry name" value="ArfA"/>
    <property type="match status" value="1"/>
</dbReference>
<gene>
    <name evidence="2" type="ORF">ABW286_22510</name>
</gene>
<organism evidence="2 3">
    <name type="scientific">Erwinia papayae</name>
    <dbReference type="NCBI Taxonomy" id="206499"/>
    <lineage>
        <taxon>Bacteria</taxon>
        <taxon>Pseudomonadati</taxon>
        <taxon>Pseudomonadota</taxon>
        <taxon>Gammaproteobacteria</taxon>
        <taxon>Enterobacterales</taxon>
        <taxon>Erwiniaceae</taxon>
        <taxon>Erwinia</taxon>
    </lineage>
</organism>
<keyword evidence="3" id="KW-1185">Reference proteome</keyword>
<evidence type="ECO:0000313" key="3">
    <source>
        <dbReference type="Proteomes" id="UP001554567"/>
    </source>
</evidence>
<evidence type="ECO:0000256" key="1">
    <source>
        <dbReference type="SAM" id="MobiDB-lite"/>
    </source>
</evidence>
<dbReference type="Proteomes" id="UP001554567">
    <property type="component" value="Unassembled WGS sequence"/>
</dbReference>
<dbReference type="InterPro" id="IPR005589">
    <property type="entry name" value="ArfA"/>
</dbReference>
<feature type="region of interest" description="Disordered" evidence="1">
    <location>
        <begin position="34"/>
        <end position="61"/>
    </location>
</feature>
<reference evidence="2 3" key="1">
    <citation type="submission" date="2024-07" db="EMBL/GenBank/DDBJ databases">
        <authorList>
            <person name="Dulla G.F.J."/>
            <person name="Delorm J.G."/>
        </authorList>
    </citation>
    <scope>NUCLEOTIDE SEQUENCE [LARGE SCALE GENOMIC DNA]</scope>
    <source>
        <strain evidence="2 3">JGD 233</strain>
    </source>
</reference>
<comment type="caution">
    <text evidence="2">The sequence shown here is derived from an EMBL/GenBank/DDBJ whole genome shotgun (WGS) entry which is preliminary data.</text>
</comment>
<sequence>MAIYQHKKGIIRDNALEALLHDPLFRSRVEVNKKGKGSYRRKDKHVSQDSREASGKDSFTTGFLNKNASSTNINVNAYSHVRLIWKIKAGRCFAVA</sequence>
<protein>
    <submittedName>
        <fullName evidence="2">Ribosome alternative rescue factor ArfA</fullName>
    </submittedName>
</protein>
<proteinExistence type="predicted"/>
<feature type="compositionally biased region" description="Basic and acidic residues" evidence="1">
    <location>
        <begin position="45"/>
        <end position="55"/>
    </location>
</feature>
<feature type="compositionally biased region" description="Basic residues" evidence="1">
    <location>
        <begin position="34"/>
        <end position="44"/>
    </location>
</feature>
<evidence type="ECO:0000313" key="2">
    <source>
        <dbReference type="EMBL" id="MEW5291914.1"/>
    </source>
</evidence>
<accession>A0ABV3N7V9</accession>
<dbReference type="EMBL" id="JBFKZN010000020">
    <property type="protein sequence ID" value="MEW5291914.1"/>
    <property type="molecule type" value="Genomic_DNA"/>
</dbReference>